<organism evidence="18 19">
    <name type="scientific">Mollisia scopiformis</name>
    <name type="common">Conifer needle endophyte fungus</name>
    <name type="synonym">Phialocephala scopiformis</name>
    <dbReference type="NCBI Taxonomy" id="149040"/>
    <lineage>
        <taxon>Eukaryota</taxon>
        <taxon>Fungi</taxon>
        <taxon>Dikarya</taxon>
        <taxon>Ascomycota</taxon>
        <taxon>Pezizomycotina</taxon>
        <taxon>Leotiomycetes</taxon>
        <taxon>Helotiales</taxon>
        <taxon>Mollisiaceae</taxon>
        <taxon>Mollisia</taxon>
    </lineage>
</organism>
<keyword evidence="13 15" id="KW-0234">DNA repair</keyword>
<dbReference type="GO" id="GO:0000724">
    <property type="term" value="P:double-strand break repair via homologous recombination"/>
    <property type="evidence" value="ECO:0007669"/>
    <property type="project" value="TreeGrafter"/>
</dbReference>
<dbReference type="AlphaFoldDB" id="A0A132B4U6"/>
<name>A0A132B4U6_MOLSC</name>
<evidence type="ECO:0000256" key="7">
    <source>
        <dbReference type="ARBA" id="ARBA00022723"/>
    </source>
</evidence>
<dbReference type="InterPro" id="IPR013083">
    <property type="entry name" value="Znf_RING/FYVE/PHD"/>
</dbReference>
<dbReference type="Pfam" id="PF07574">
    <property type="entry name" value="SMC_Nse1"/>
    <property type="match status" value="1"/>
</dbReference>
<evidence type="ECO:0000256" key="9">
    <source>
        <dbReference type="ARBA" id="ARBA00022771"/>
    </source>
</evidence>
<dbReference type="GO" id="GO:0005634">
    <property type="term" value="C:nucleus"/>
    <property type="evidence" value="ECO:0007669"/>
    <property type="project" value="UniProtKB-SubCell"/>
</dbReference>
<comment type="subcellular location">
    <subcellularLocation>
        <location evidence="2 15">Nucleus</location>
    </subcellularLocation>
</comment>
<dbReference type="EC" id="2.3.2.27" evidence="4 15"/>
<keyword evidence="6 15" id="KW-0808">Transferase</keyword>
<feature type="domain" description="Non-structural maintenance of chromosomes element 1 RING C4HC3-type" evidence="17">
    <location>
        <begin position="231"/>
        <end position="273"/>
    </location>
</feature>
<dbReference type="GO" id="GO:0030915">
    <property type="term" value="C:Smc5-Smc6 complex"/>
    <property type="evidence" value="ECO:0007669"/>
    <property type="project" value="UniProtKB-UniRule"/>
</dbReference>
<dbReference type="EMBL" id="KQ947440">
    <property type="protein sequence ID" value="KUJ07430.1"/>
    <property type="molecule type" value="Genomic_DNA"/>
</dbReference>
<keyword evidence="9 15" id="KW-0863">Zinc-finger</keyword>
<evidence type="ECO:0000256" key="1">
    <source>
        <dbReference type="ARBA" id="ARBA00000900"/>
    </source>
</evidence>
<dbReference type="GO" id="GO:0008270">
    <property type="term" value="F:zinc ion binding"/>
    <property type="evidence" value="ECO:0007669"/>
    <property type="project" value="UniProtKB-KW"/>
</dbReference>
<dbReference type="GeneID" id="28822292"/>
<dbReference type="InParanoid" id="A0A132B4U6"/>
<feature type="compositionally biased region" description="Basic and acidic residues" evidence="16">
    <location>
        <begin position="291"/>
        <end position="300"/>
    </location>
</feature>
<evidence type="ECO:0000313" key="19">
    <source>
        <dbReference type="Proteomes" id="UP000070700"/>
    </source>
</evidence>
<dbReference type="Gene3D" id="3.90.1150.220">
    <property type="match status" value="1"/>
</dbReference>
<dbReference type="PANTHER" id="PTHR20973:SF0">
    <property type="entry name" value="NON-STRUCTURAL MAINTENANCE OF CHROMOSOMES ELEMENT 1 HOMOLOG"/>
    <property type="match status" value="1"/>
</dbReference>
<dbReference type="GO" id="GO:0061630">
    <property type="term" value="F:ubiquitin protein ligase activity"/>
    <property type="evidence" value="ECO:0007669"/>
    <property type="project" value="UniProtKB-EC"/>
</dbReference>
<dbReference type="InterPro" id="IPR014857">
    <property type="entry name" value="Nse1_RING_C4HC3-type"/>
</dbReference>
<dbReference type="Proteomes" id="UP000070700">
    <property type="component" value="Unassembled WGS sequence"/>
</dbReference>
<dbReference type="RefSeq" id="XP_018061785.1">
    <property type="nucleotide sequence ID" value="XM_018212566.1"/>
</dbReference>
<evidence type="ECO:0000256" key="8">
    <source>
        <dbReference type="ARBA" id="ARBA00022763"/>
    </source>
</evidence>
<feature type="compositionally biased region" description="Polar residues" evidence="16">
    <location>
        <begin position="154"/>
        <end position="167"/>
    </location>
</feature>
<feature type="region of interest" description="Disordered" evidence="16">
    <location>
        <begin position="290"/>
        <end position="385"/>
    </location>
</feature>
<keyword evidence="19" id="KW-1185">Reference proteome</keyword>
<dbReference type="OrthoDB" id="185455at2759"/>
<dbReference type="CDD" id="cd16493">
    <property type="entry name" value="RING-CH-C4HC3_NSE1"/>
    <property type="match status" value="1"/>
</dbReference>
<comment type="function">
    <text evidence="15">Acts in a DNA repair pathway for removal of UV-induced DNA damage that is distinct from classical nucleotide excision repair and in repair of ionizing radiation damage. Functions in homologous recombination repair of DNA double strand breaks and in recovery of stalled replication forks.</text>
</comment>
<comment type="subunit">
    <text evidence="15">Component of the Smc5-Smc6 complex.</text>
</comment>
<protein>
    <recommendedName>
        <fullName evidence="5 15">Non-structural maintenance of chromosomes element 1 homolog</fullName>
        <ecNumber evidence="4 15">2.3.2.27</ecNumber>
    </recommendedName>
</protein>
<dbReference type="Gene3D" id="1.10.10.10">
    <property type="entry name" value="Winged helix-like DNA-binding domain superfamily/Winged helix DNA-binding domain"/>
    <property type="match status" value="1"/>
</dbReference>
<dbReference type="Pfam" id="PF08746">
    <property type="entry name" value="zf-RING-like"/>
    <property type="match status" value="1"/>
</dbReference>
<keyword evidence="14 15" id="KW-0539">Nucleus</keyword>
<evidence type="ECO:0000256" key="13">
    <source>
        <dbReference type="ARBA" id="ARBA00023204"/>
    </source>
</evidence>
<dbReference type="PANTHER" id="PTHR20973">
    <property type="entry name" value="NON-SMC ELEMENT 1-RELATED"/>
    <property type="match status" value="1"/>
</dbReference>
<evidence type="ECO:0000256" key="15">
    <source>
        <dbReference type="RuleBase" id="RU368018"/>
    </source>
</evidence>
<keyword evidence="11 15" id="KW-0862">Zinc</keyword>
<evidence type="ECO:0000256" key="2">
    <source>
        <dbReference type="ARBA" id="ARBA00004123"/>
    </source>
</evidence>
<keyword evidence="10 15" id="KW-0833">Ubl conjugation pathway</keyword>
<evidence type="ECO:0000256" key="11">
    <source>
        <dbReference type="ARBA" id="ARBA00022833"/>
    </source>
</evidence>
<evidence type="ECO:0000256" key="3">
    <source>
        <dbReference type="ARBA" id="ARBA00010258"/>
    </source>
</evidence>
<feature type="compositionally biased region" description="Acidic residues" evidence="16">
    <location>
        <begin position="333"/>
        <end position="353"/>
    </location>
</feature>
<evidence type="ECO:0000256" key="10">
    <source>
        <dbReference type="ARBA" id="ARBA00022786"/>
    </source>
</evidence>
<comment type="similarity">
    <text evidence="3 15">Belongs to the NSE1 family.</text>
</comment>
<dbReference type="InterPro" id="IPR036388">
    <property type="entry name" value="WH-like_DNA-bd_sf"/>
</dbReference>
<feature type="region of interest" description="Disordered" evidence="16">
    <location>
        <begin position="149"/>
        <end position="172"/>
    </location>
</feature>
<evidence type="ECO:0000256" key="14">
    <source>
        <dbReference type="ARBA" id="ARBA00023242"/>
    </source>
</evidence>
<proteinExistence type="inferred from homology"/>
<dbReference type="InterPro" id="IPR011513">
    <property type="entry name" value="Nse1"/>
</dbReference>
<reference evidence="18 19" key="1">
    <citation type="submission" date="2015-10" db="EMBL/GenBank/DDBJ databases">
        <title>Full genome of DAOMC 229536 Phialocephala scopiformis, a fungal endophyte of spruce producing the potent anti-insectan compound rugulosin.</title>
        <authorList>
            <consortium name="DOE Joint Genome Institute"/>
            <person name="Walker A.K."/>
            <person name="Frasz S.L."/>
            <person name="Seifert K.A."/>
            <person name="Miller J.D."/>
            <person name="Mondo S.J."/>
            <person name="Labutti K."/>
            <person name="Lipzen A."/>
            <person name="Dockter R."/>
            <person name="Kennedy M."/>
            <person name="Grigoriev I.V."/>
            <person name="Spatafora J.W."/>
        </authorList>
    </citation>
    <scope>NUCLEOTIDE SEQUENCE [LARGE SCALE GENOMIC DNA]</scope>
    <source>
        <strain evidence="18 19">CBS 120377</strain>
    </source>
</reference>
<evidence type="ECO:0000313" key="18">
    <source>
        <dbReference type="EMBL" id="KUJ07430.1"/>
    </source>
</evidence>
<evidence type="ECO:0000256" key="12">
    <source>
        <dbReference type="ARBA" id="ARBA00023172"/>
    </source>
</evidence>
<evidence type="ECO:0000256" key="5">
    <source>
        <dbReference type="ARBA" id="ARBA00019422"/>
    </source>
</evidence>
<dbReference type="Gene3D" id="3.30.40.10">
    <property type="entry name" value="Zinc/RING finger domain, C3HC4 (zinc finger)"/>
    <property type="match status" value="1"/>
</dbReference>
<sequence>MSDDGRVAATRYNNGNRAFLQSFLARGTLTFAEAKPMLAAILSVQEASDKEVNEDQIVQADLDSFIEAAAEAVSPFDYEIKSTRNQDTKERIWALVNSVSDPLTQLATTRTTEEIYYIKRFLDAMFETYNTKRREVMAVSDMQALETKIRKGTTRQSNGEAGAQSQAADKGLMSDQTEKLLAQLEKEKWLARTRSGYYMLTPRALMELRTWLVHTYNDADEPEEWQAIKFCEACKEIVTIGQRCSNLDCNTRLHNICEEAYWRARPGKTCAKCDTAWDGKHFVGPKAVTATDDHLREKQRSGVSKRRRADVDEDDNGGEGSSGRRRRTRVEEAPEVEEENEEEGEAEEEEDEEPGHNGSEVVNGGRRRRSNRVVEEEADESGSDE</sequence>
<accession>A0A132B4U6</accession>
<evidence type="ECO:0000256" key="6">
    <source>
        <dbReference type="ARBA" id="ARBA00022679"/>
    </source>
</evidence>
<keyword evidence="12 15" id="KW-0233">DNA recombination</keyword>
<evidence type="ECO:0000256" key="4">
    <source>
        <dbReference type="ARBA" id="ARBA00012483"/>
    </source>
</evidence>
<gene>
    <name evidence="18" type="ORF">LY89DRAFT_660755</name>
</gene>
<evidence type="ECO:0000256" key="16">
    <source>
        <dbReference type="SAM" id="MobiDB-lite"/>
    </source>
</evidence>
<keyword evidence="7 15" id="KW-0479">Metal-binding</keyword>
<dbReference type="STRING" id="149040.A0A132B4U6"/>
<keyword evidence="8 15" id="KW-0227">DNA damage</keyword>
<dbReference type="KEGG" id="psco:LY89DRAFT_660755"/>
<evidence type="ECO:0000259" key="17">
    <source>
        <dbReference type="Pfam" id="PF08746"/>
    </source>
</evidence>
<comment type="catalytic activity">
    <reaction evidence="1 15">
        <text>S-ubiquitinyl-[E2 ubiquitin-conjugating enzyme]-L-cysteine + [acceptor protein]-L-lysine = [E2 ubiquitin-conjugating enzyme]-L-cysteine + N(6)-ubiquitinyl-[acceptor protein]-L-lysine.</text>
        <dbReference type="EC" id="2.3.2.27"/>
    </reaction>
</comment>
<feature type="compositionally biased region" description="Acidic residues" evidence="16">
    <location>
        <begin position="376"/>
        <end position="385"/>
    </location>
</feature>